<keyword evidence="1" id="KW-1133">Transmembrane helix</keyword>
<dbReference type="EMBL" id="SJPW01000005">
    <property type="protein sequence ID" value="TWU50675.1"/>
    <property type="molecule type" value="Genomic_DNA"/>
</dbReference>
<dbReference type="AlphaFoldDB" id="A0A5C6EPX9"/>
<keyword evidence="3" id="KW-1185">Reference proteome</keyword>
<keyword evidence="1" id="KW-0812">Transmembrane</keyword>
<evidence type="ECO:0000256" key="1">
    <source>
        <dbReference type="SAM" id="Phobius"/>
    </source>
</evidence>
<dbReference type="Proteomes" id="UP000318288">
    <property type="component" value="Unassembled WGS sequence"/>
</dbReference>
<protein>
    <submittedName>
        <fullName evidence="2">Uncharacterized protein</fullName>
    </submittedName>
</protein>
<sequence>MLTFLLAIAVDLLTGSTRKALEAVESFERPPVSPSTRWLRTTALLFFLLASGCLLSAGVIFALNPNNVANEFVGWTGVVCLHVCLLCAFRYSYVNSIS</sequence>
<feature type="transmembrane region" description="Helical" evidence="1">
    <location>
        <begin position="42"/>
        <end position="63"/>
    </location>
</feature>
<keyword evidence="1" id="KW-0472">Membrane</keyword>
<accession>A0A5C6EPX9</accession>
<organism evidence="2 3">
    <name type="scientific">Rubripirellula tenax</name>
    <dbReference type="NCBI Taxonomy" id="2528015"/>
    <lineage>
        <taxon>Bacteria</taxon>
        <taxon>Pseudomonadati</taxon>
        <taxon>Planctomycetota</taxon>
        <taxon>Planctomycetia</taxon>
        <taxon>Pirellulales</taxon>
        <taxon>Pirellulaceae</taxon>
        <taxon>Rubripirellula</taxon>
    </lineage>
</organism>
<gene>
    <name evidence="2" type="ORF">Poly51_39680</name>
</gene>
<evidence type="ECO:0000313" key="3">
    <source>
        <dbReference type="Proteomes" id="UP000318288"/>
    </source>
</evidence>
<evidence type="ECO:0000313" key="2">
    <source>
        <dbReference type="EMBL" id="TWU50675.1"/>
    </source>
</evidence>
<proteinExistence type="predicted"/>
<name>A0A5C6EPX9_9BACT</name>
<feature type="transmembrane region" description="Helical" evidence="1">
    <location>
        <begin position="72"/>
        <end position="93"/>
    </location>
</feature>
<comment type="caution">
    <text evidence="2">The sequence shown here is derived from an EMBL/GenBank/DDBJ whole genome shotgun (WGS) entry which is preliminary data.</text>
</comment>
<reference evidence="2 3" key="1">
    <citation type="submission" date="2019-02" db="EMBL/GenBank/DDBJ databases">
        <title>Deep-cultivation of Planctomycetes and their phenomic and genomic characterization uncovers novel biology.</title>
        <authorList>
            <person name="Wiegand S."/>
            <person name="Jogler M."/>
            <person name="Boedeker C."/>
            <person name="Pinto D."/>
            <person name="Vollmers J."/>
            <person name="Rivas-Marin E."/>
            <person name="Kohn T."/>
            <person name="Peeters S.H."/>
            <person name="Heuer A."/>
            <person name="Rast P."/>
            <person name="Oberbeckmann S."/>
            <person name="Bunk B."/>
            <person name="Jeske O."/>
            <person name="Meyerdierks A."/>
            <person name="Storesund J.E."/>
            <person name="Kallscheuer N."/>
            <person name="Luecker S."/>
            <person name="Lage O.M."/>
            <person name="Pohl T."/>
            <person name="Merkel B.J."/>
            <person name="Hornburger P."/>
            <person name="Mueller R.-W."/>
            <person name="Bruemmer F."/>
            <person name="Labrenz M."/>
            <person name="Spormann A.M."/>
            <person name="Op Den Camp H."/>
            <person name="Overmann J."/>
            <person name="Amann R."/>
            <person name="Jetten M.S.M."/>
            <person name="Mascher T."/>
            <person name="Medema M.H."/>
            <person name="Devos D.P."/>
            <person name="Kaster A.-K."/>
            <person name="Ovreas L."/>
            <person name="Rohde M."/>
            <person name="Galperin M.Y."/>
            <person name="Jogler C."/>
        </authorList>
    </citation>
    <scope>NUCLEOTIDE SEQUENCE [LARGE SCALE GENOMIC DNA]</scope>
    <source>
        <strain evidence="2 3">Poly51</strain>
    </source>
</reference>